<reference evidence="2" key="1">
    <citation type="submission" date="2021-11" db="EMBL/GenBank/DDBJ databases">
        <authorList>
            <consortium name="Genoscope - CEA"/>
            <person name="William W."/>
        </authorList>
    </citation>
    <scope>NUCLEOTIDE SEQUENCE</scope>
</reference>
<dbReference type="Proteomes" id="UP000789595">
    <property type="component" value="Unassembled WGS sequence"/>
</dbReference>
<organism evidence="2 3">
    <name type="scientific">Pelagomonas calceolata</name>
    <dbReference type="NCBI Taxonomy" id="35677"/>
    <lineage>
        <taxon>Eukaryota</taxon>
        <taxon>Sar</taxon>
        <taxon>Stramenopiles</taxon>
        <taxon>Ochrophyta</taxon>
        <taxon>Pelagophyceae</taxon>
        <taxon>Pelagomonadales</taxon>
        <taxon>Pelagomonadaceae</taxon>
        <taxon>Pelagomonas</taxon>
    </lineage>
</organism>
<feature type="compositionally biased region" description="Polar residues" evidence="1">
    <location>
        <begin position="286"/>
        <end position="297"/>
    </location>
</feature>
<keyword evidence="3" id="KW-1185">Reference proteome</keyword>
<comment type="caution">
    <text evidence="2">The sequence shown here is derived from an EMBL/GenBank/DDBJ whole genome shotgun (WGS) entry which is preliminary data.</text>
</comment>
<dbReference type="AlphaFoldDB" id="A0A8J2S579"/>
<evidence type="ECO:0000313" key="2">
    <source>
        <dbReference type="EMBL" id="CAH0364633.1"/>
    </source>
</evidence>
<feature type="region of interest" description="Disordered" evidence="1">
    <location>
        <begin position="245"/>
        <end position="320"/>
    </location>
</feature>
<dbReference type="OrthoDB" id="194911at2759"/>
<evidence type="ECO:0000313" key="3">
    <source>
        <dbReference type="Proteomes" id="UP000789595"/>
    </source>
</evidence>
<dbReference type="EMBL" id="CAKKNE010000001">
    <property type="protein sequence ID" value="CAH0364633.1"/>
    <property type="molecule type" value="Genomic_DNA"/>
</dbReference>
<accession>A0A8J2S579</accession>
<name>A0A8J2S579_9STRA</name>
<sequence length="568" mass="62149">MTRTPMRDVENVRPTWVPAGRNKKAWEPIAVYEQDYPRKAPRPVASGISFREGDLGDAKVVDLIKVCDFYEAKASGKYTTPVACGRYVHDLAREVRAVACSLNEGKSQHAGRLLELEKICKEWDQYFGPSSDAAGRLSEDGQQGFLGLTPLTPAALHEERIWMKQQLEQAQKAIRDAERGGDTRAQKAEKALADFQRLSRDAASRARAQHDLELQAQARELDAAYASRSAQAASDTVHVDPESGAAFTLGSRQRKAARVSSGGGGGVPRVSSSGPARVSSGGGARPSTSNVQRSTPSFAPASPRPKTPVERVQEQARQQQLQANRNIRETKQEVMRAKDDTARVTAELNDVKRQLEACQARARAMSGAVEDADSYSDMKVRDALKAYQAAQRAKMKDADCQTGPCGSLRFAHAPRGPRAITSRQVLVKECPCEVSEERVVRQISAETGVALLQSERRPDLDGFNTYALEVLCATPEDACKLVMKDGTVVACNPNPQVIPEPRAKAPLALEPTPIEVVNLDLSPYAIPEVARSRSRSPIREDPFADFEDVLGRLSKVRPASVMRRPFRS</sequence>
<protein>
    <submittedName>
        <fullName evidence="2">Uncharacterized protein</fullName>
    </submittedName>
</protein>
<proteinExistence type="predicted"/>
<gene>
    <name evidence="2" type="ORF">PECAL_1P10060</name>
</gene>
<evidence type="ECO:0000256" key="1">
    <source>
        <dbReference type="SAM" id="MobiDB-lite"/>
    </source>
</evidence>